<feature type="region of interest" description="Disordered" evidence="1">
    <location>
        <begin position="121"/>
        <end position="142"/>
    </location>
</feature>
<protein>
    <submittedName>
        <fullName evidence="2">Uncharacterized protein</fullName>
    </submittedName>
</protein>
<proteinExistence type="predicted"/>
<feature type="compositionally biased region" description="Basic residues" evidence="1">
    <location>
        <begin position="121"/>
        <end position="139"/>
    </location>
</feature>
<feature type="region of interest" description="Disordered" evidence="1">
    <location>
        <begin position="1"/>
        <end position="37"/>
    </location>
</feature>
<name>A0A426ZJ56_ENSVE</name>
<gene>
    <name evidence="2" type="ORF">B296_00002663</name>
</gene>
<sequence>MEESSKTKGKPTCKNATTATAPSTAARTASAATPWVGRHLRPAAPSLSISPPALETTRWAGFAPLDRFAGIRRATSDKGFGFVGGRKRDGDAEIKREPTHEGWGRMERAVAVVGRAHRVGKRRNSCSKGGRPRGMRWLRSRPVPRGPLTAPWAAPKNCVLATTAAVFYKVKIIFYDKNPN</sequence>
<dbReference type="AlphaFoldDB" id="A0A426ZJ56"/>
<comment type="caution">
    <text evidence="2">The sequence shown here is derived from an EMBL/GenBank/DDBJ whole genome shotgun (WGS) entry which is preliminary data.</text>
</comment>
<evidence type="ECO:0000313" key="2">
    <source>
        <dbReference type="EMBL" id="RRT64026.1"/>
    </source>
</evidence>
<feature type="compositionally biased region" description="Low complexity" evidence="1">
    <location>
        <begin position="16"/>
        <end position="34"/>
    </location>
</feature>
<evidence type="ECO:0000256" key="1">
    <source>
        <dbReference type="SAM" id="MobiDB-lite"/>
    </source>
</evidence>
<dbReference type="Proteomes" id="UP000287651">
    <property type="component" value="Unassembled WGS sequence"/>
</dbReference>
<organism evidence="2 3">
    <name type="scientific">Ensete ventricosum</name>
    <name type="common">Abyssinian banana</name>
    <name type="synonym">Musa ensete</name>
    <dbReference type="NCBI Taxonomy" id="4639"/>
    <lineage>
        <taxon>Eukaryota</taxon>
        <taxon>Viridiplantae</taxon>
        <taxon>Streptophyta</taxon>
        <taxon>Embryophyta</taxon>
        <taxon>Tracheophyta</taxon>
        <taxon>Spermatophyta</taxon>
        <taxon>Magnoliopsida</taxon>
        <taxon>Liliopsida</taxon>
        <taxon>Zingiberales</taxon>
        <taxon>Musaceae</taxon>
        <taxon>Ensete</taxon>
    </lineage>
</organism>
<dbReference type="EMBL" id="AMZH03006359">
    <property type="protein sequence ID" value="RRT64026.1"/>
    <property type="molecule type" value="Genomic_DNA"/>
</dbReference>
<evidence type="ECO:0000313" key="3">
    <source>
        <dbReference type="Proteomes" id="UP000287651"/>
    </source>
</evidence>
<reference evidence="2 3" key="1">
    <citation type="journal article" date="2014" name="Agronomy (Basel)">
        <title>A Draft Genome Sequence for Ensete ventricosum, the Drought-Tolerant Tree Against Hunger.</title>
        <authorList>
            <person name="Harrison J."/>
            <person name="Moore K.A."/>
            <person name="Paszkiewicz K."/>
            <person name="Jones T."/>
            <person name="Grant M."/>
            <person name="Ambacheew D."/>
            <person name="Muzemil S."/>
            <person name="Studholme D.J."/>
        </authorList>
    </citation>
    <scope>NUCLEOTIDE SEQUENCE [LARGE SCALE GENOMIC DNA]</scope>
</reference>
<accession>A0A426ZJ56</accession>